<accession>A0A2W5P8K7</accession>
<dbReference type="Gene3D" id="1.10.760.10">
    <property type="entry name" value="Cytochrome c-like domain"/>
    <property type="match status" value="1"/>
</dbReference>
<name>A0A2W5P8K7_9SPHN</name>
<dbReference type="InterPro" id="IPR036909">
    <property type="entry name" value="Cyt_c-like_dom_sf"/>
</dbReference>
<keyword evidence="4" id="KW-0249">Electron transport</keyword>
<reference evidence="8 9" key="1">
    <citation type="submission" date="2017-08" db="EMBL/GenBank/DDBJ databases">
        <title>Infants hospitalized years apart are colonized by the same room-sourced microbial strains.</title>
        <authorList>
            <person name="Brooks B."/>
            <person name="Olm M.R."/>
            <person name="Firek B.A."/>
            <person name="Baker R."/>
            <person name="Thomas B.C."/>
            <person name="Morowitz M.J."/>
            <person name="Banfield J.F."/>
        </authorList>
    </citation>
    <scope>NUCLEOTIDE SEQUENCE [LARGE SCALE GENOMIC DNA]</scope>
    <source>
        <strain evidence="8">S2_005_001_R1_22</strain>
    </source>
</reference>
<keyword evidence="5 6" id="KW-0408">Iron</keyword>
<evidence type="ECO:0000259" key="7">
    <source>
        <dbReference type="PROSITE" id="PS51007"/>
    </source>
</evidence>
<dbReference type="SUPFAM" id="SSF46626">
    <property type="entry name" value="Cytochrome c"/>
    <property type="match status" value="1"/>
</dbReference>
<feature type="domain" description="Cytochrome c" evidence="7">
    <location>
        <begin position="77"/>
        <end position="176"/>
    </location>
</feature>
<evidence type="ECO:0000256" key="3">
    <source>
        <dbReference type="ARBA" id="ARBA00022723"/>
    </source>
</evidence>
<proteinExistence type="predicted"/>
<comment type="caution">
    <text evidence="8">The sequence shown here is derived from an EMBL/GenBank/DDBJ whole genome shotgun (WGS) entry which is preliminary data.</text>
</comment>
<evidence type="ECO:0000256" key="6">
    <source>
        <dbReference type="PROSITE-ProRule" id="PRU00433"/>
    </source>
</evidence>
<dbReference type="AlphaFoldDB" id="A0A2W5P8K7"/>
<dbReference type="InterPro" id="IPR002327">
    <property type="entry name" value="Cyt_c_1A/1B"/>
</dbReference>
<keyword evidence="2 6" id="KW-0349">Heme</keyword>
<keyword evidence="3 6" id="KW-0479">Metal-binding</keyword>
<dbReference type="GO" id="GO:0046872">
    <property type="term" value="F:metal ion binding"/>
    <property type="evidence" value="ECO:0007669"/>
    <property type="project" value="UniProtKB-KW"/>
</dbReference>
<dbReference type="PANTHER" id="PTHR11961">
    <property type="entry name" value="CYTOCHROME C"/>
    <property type="match status" value="1"/>
</dbReference>
<dbReference type="EMBL" id="QFQI01000004">
    <property type="protein sequence ID" value="PZQ60838.1"/>
    <property type="molecule type" value="Genomic_DNA"/>
</dbReference>
<dbReference type="GO" id="GO:0020037">
    <property type="term" value="F:heme binding"/>
    <property type="evidence" value="ECO:0007669"/>
    <property type="project" value="InterPro"/>
</dbReference>
<dbReference type="PROSITE" id="PS51007">
    <property type="entry name" value="CYTC"/>
    <property type="match status" value="1"/>
</dbReference>
<evidence type="ECO:0000313" key="9">
    <source>
        <dbReference type="Proteomes" id="UP000249229"/>
    </source>
</evidence>
<evidence type="ECO:0000313" key="8">
    <source>
        <dbReference type="EMBL" id="PZQ60838.1"/>
    </source>
</evidence>
<keyword evidence="1" id="KW-0813">Transport</keyword>
<dbReference type="Pfam" id="PF00034">
    <property type="entry name" value="Cytochrom_C"/>
    <property type="match status" value="1"/>
</dbReference>
<organism evidence="8 9">
    <name type="scientific">Sphingomonas taxi</name>
    <dbReference type="NCBI Taxonomy" id="1549858"/>
    <lineage>
        <taxon>Bacteria</taxon>
        <taxon>Pseudomonadati</taxon>
        <taxon>Pseudomonadota</taxon>
        <taxon>Alphaproteobacteria</taxon>
        <taxon>Sphingomonadales</taxon>
        <taxon>Sphingomonadaceae</taxon>
        <taxon>Sphingomonas</taxon>
    </lineage>
</organism>
<dbReference type="GO" id="GO:0009055">
    <property type="term" value="F:electron transfer activity"/>
    <property type="evidence" value="ECO:0007669"/>
    <property type="project" value="InterPro"/>
</dbReference>
<evidence type="ECO:0000256" key="1">
    <source>
        <dbReference type="ARBA" id="ARBA00022448"/>
    </source>
</evidence>
<dbReference type="InterPro" id="IPR009056">
    <property type="entry name" value="Cyt_c-like_dom"/>
</dbReference>
<evidence type="ECO:0000256" key="5">
    <source>
        <dbReference type="ARBA" id="ARBA00023004"/>
    </source>
</evidence>
<protein>
    <submittedName>
        <fullName evidence="8">Cytochrome c family protein</fullName>
    </submittedName>
</protein>
<gene>
    <name evidence="8" type="ORF">DI544_07835</name>
</gene>
<evidence type="ECO:0000256" key="2">
    <source>
        <dbReference type="ARBA" id="ARBA00022617"/>
    </source>
</evidence>
<evidence type="ECO:0000256" key="4">
    <source>
        <dbReference type="ARBA" id="ARBA00022982"/>
    </source>
</evidence>
<sequence>MHNPAAFSSWAKREASDGFPSAYCTAARHRILDDRPVCDSRGDDGDGGKESALADVFTLARCGAVLGFGLAIAGPATAQQDGGAIFRQRCQMCHVTTPGQRAGLGPNLAGVGGRKAASTDFLYSPALRASGIKWDKATLDRFLQAPAKMVPGTRMAISITNPADRAAVVAYLTSLRK</sequence>
<dbReference type="Proteomes" id="UP000249229">
    <property type="component" value="Unassembled WGS sequence"/>
</dbReference>
<dbReference type="PRINTS" id="PR00604">
    <property type="entry name" value="CYTCHRMECIAB"/>
</dbReference>